<evidence type="ECO:0000313" key="6">
    <source>
        <dbReference type="Proteomes" id="UP000242814"/>
    </source>
</evidence>
<evidence type="ECO:0000256" key="2">
    <source>
        <dbReference type="ARBA" id="ARBA00022833"/>
    </source>
</evidence>
<dbReference type="GO" id="GO:0006508">
    <property type="term" value="P:proteolysis"/>
    <property type="evidence" value="ECO:0007669"/>
    <property type="project" value="UniProtKB-KW"/>
</dbReference>
<keyword evidence="2 4" id="KW-0862">Zinc</keyword>
<accession>A0A1D2JI24</accession>
<dbReference type="InterPro" id="IPR032466">
    <property type="entry name" value="Metal_Hydrolase"/>
</dbReference>
<dbReference type="SUPFAM" id="SSF51556">
    <property type="entry name" value="Metallo-dependent hydrolases"/>
    <property type="match status" value="1"/>
</dbReference>
<dbReference type="PANTHER" id="PTHR10443:SF12">
    <property type="entry name" value="DIPEPTIDASE"/>
    <property type="match status" value="1"/>
</dbReference>
<protein>
    <recommendedName>
        <fullName evidence="4">Dipeptidase</fullName>
        <ecNumber evidence="4">3.4.13.19</ecNumber>
    </recommendedName>
</protein>
<evidence type="ECO:0000256" key="1">
    <source>
        <dbReference type="ARBA" id="ARBA00003491"/>
    </source>
</evidence>
<keyword evidence="4" id="KW-0479">Metal-binding</keyword>
<evidence type="ECO:0000256" key="3">
    <source>
        <dbReference type="ARBA" id="ARBA00022997"/>
    </source>
</evidence>
<evidence type="ECO:0000256" key="4">
    <source>
        <dbReference type="RuleBase" id="RU341113"/>
    </source>
</evidence>
<dbReference type="VEuPathDB" id="FungiDB:PADG_07542"/>
<keyword evidence="4" id="KW-0482">Metalloprotease</keyword>
<dbReference type="Pfam" id="PF01244">
    <property type="entry name" value="Peptidase_M19"/>
    <property type="match status" value="1"/>
</dbReference>
<comment type="cofactor">
    <cofactor evidence="4">
        <name>Zn(2+)</name>
        <dbReference type="ChEBI" id="CHEBI:29105"/>
    </cofactor>
</comment>
<keyword evidence="4" id="KW-0645">Protease</keyword>
<sequence length="200" mass="22740">MYQKIFSDEIALGQVDFPRLRKGGLRGQFYECNYVGCPQSLRQFLRLSPPRSRLRTLSSRYQQIDLIHRIAKQYLQHLKLSADEVWANFAISSLIGVEAVIIDMPTAQPPKYPVTNDPSPVDQAIVRVKMNRLGMIVDLAHVSNDPMRDALRISSAPVIFSHSSVYALCVHPRNGPDDSPAAEAERRDDHDYFVPRVYTM</sequence>
<dbReference type="InterPro" id="IPR008257">
    <property type="entry name" value="Pept_M19"/>
</dbReference>
<evidence type="ECO:0000313" key="5">
    <source>
        <dbReference type="EMBL" id="ODH37021.1"/>
    </source>
</evidence>
<keyword evidence="3 4" id="KW-0224">Dipeptidase</keyword>
<dbReference type="EMBL" id="LZYO01000085">
    <property type="protein sequence ID" value="ODH37021.1"/>
    <property type="molecule type" value="Genomic_DNA"/>
</dbReference>
<dbReference type="EC" id="3.4.13.19" evidence="4"/>
<reference evidence="5 6" key="1">
    <citation type="submission" date="2016-06" db="EMBL/GenBank/DDBJ databases">
        <authorList>
            <person name="Kjaerup R.B."/>
            <person name="Dalgaard T.S."/>
            <person name="Juul-Madsen H.R."/>
        </authorList>
    </citation>
    <scope>NUCLEOTIDE SEQUENCE [LARGE SCALE GENOMIC DNA]</scope>
    <source>
        <strain evidence="5 6">Pb300</strain>
    </source>
</reference>
<comment type="similarity">
    <text evidence="4">Belongs to the metallo-dependent hydrolases superfamily. Peptidase M19 family.</text>
</comment>
<gene>
    <name evidence="5" type="ORF">ACO22_02663</name>
</gene>
<dbReference type="PROSITE" id="PS51365">
    <property type="entry name" value="RENAL_DIPEPTIDASE_2"/>
    <property type="match status" value="1"/>
</dbReference>
<dbReference type="GO" id="GO:0070573">
    <property type="term" value="F:metallodipeptidase activity"/>
    <property type="evidence" value="ECO:0007669"/>
    <property type="project" value="InterPro"/>
</dbReference>
<comment type="function">
    <text evidence="1">Hydrolyzes a wide range of dipeptides.</text>
</comment>
<dbReference type="Gene3D" id="3.20.20.140">
    <property type="entry name" value="Metal-dependent hydrolases"/>
    <property type="match status" value="2"/>
</dbReference>
<dbReference type="PANTHER" id="PTHR10443">
    <property type="entry name" value="MICROSOMAL DIPEPTIDASE"/>
    <property type="match status" value="1"/>
</dbReference>
<keyword evidence="4" id="KW-0378">Hydrolase</keyword>
<dbReference type="Proteomes" id="UP000242814">
    <property type="component" value="Unassembled WGS sequence"/>
</dbReference>
<dbReference type="GO" id="GO:0046872">
    <property type="term" value="F:metal ion binding"/>
    <property type="evidence" value="ECO:0007669"/>
    <property type="project" value="UniProtKB-UniRule"/>
</dbReference>
<dbReference type="VEuPathDB" id="FungiDB:PABG_04087"/>
<organism evidence="5 6">
    <name type="scientific">Paracoccidioides brasiliensis</name>
    <dbReference type="NCBI Taxonomy" id="121759"/>
    <lineage>
        <taxon>Eukaryota</taxon>
        <taxon>Fungi</taxon>
        <taxon>Dikarya</taxon>
        <taxon>Ascomycota</taxon>
        <taxon>Pezizomycotina</taxon>
        <taxon>Eurotiomycetes</taxon>
        <taxon>Eurotiomycetidae</taxon>
        <taxon>Onygenales</taxon>
        <taxon>Ajellomycetaceae</taxon>
        <taxon>Paracoccidioides</taxon>
    </lineage>
</organism>
<proteinExistence type="inferred from homology"/>
<name>A0A1D2JI24_PARBR</name>
<dbReference type="AlphaFoldDB" id="A0A1D2JI24"/>
<comment type="catalytic activity">
    <reaction evidence="4">
        <text>an L-aminoacyl-L-amino acid + H2O = 2 an L-alpha-amino acid</text>
        <dbReference type="Rhea" id="RHEA:48940"/>
        <dbReference type="ChEBI" id="CHEBI:15377"/>
        <dbReference type="ChEBI" id="CHEBI:59869"/>
        <dbReference type="ChEBI" id="CHEBI:77460"/>
        <dbReference type="EC" id="3.4.13.19"/>
    </reaction>
</comment>
<comment type="caution">
    <text evidence="5">The sequence shown here is derived from an EMBL/GenBank/DDBJ whole genome shotgun (WGS) entry which is preliminary data.</text>
</comment>